<sequence>MMKQCNGFLSGQLLIAMPGMNDKRFIRSVVYICAHSDAGAMGIILNQLHHIDFPELLLHLGVIKSGQKKYLSEPIKKFPVRYGGPVDPSRGFVLHSDDYTCEETVSIADKICFTATIDILKAISCERGPQHALIALGYAGWKAGQLEAEISTNGWLISSTSPSFLFESDLSRKYDESLVRMGINPIYLASEMGHA</sequence>
<evidence type="ECO:0000256" key="1">
    <source>
        <dbReference type="ARBA" id="ARBA00009600"/>
    </source>
</evidence>
<keyword evidence="4" id="KW-1185">Reference proteome</keyword>
<dbReference type="NCBIfam" id="NF001268">
    <property type="entry name" value="PRK00228.1-4"/>
    <property type="match status" value="1"/>
</dbReference>
<comment type="similarity">
    <text evidence="1 2">Belongs to the UPF0301 (AlgH) family.</text>
</comment>
<dbReference type="EMBL" id="JACHIM010000002">
    <property type="protein sequence ID" value="MBB5073527.1"/>
    <property type="molecule type" value="Genomic_DNA"/>
</dbReference>
<dbReference type="GO" id="GO:0005829">
    <property type="term" value="C:cytosol"/>
    <property type="evidence" value="ECO:0007669"/>
    <property type="project" value="TreeGrafter"/>
</dbReference>
<dbReference type="PANTHER" id="PTHR30327:SF1">
    <property type="entry name" value="UPF0301 PROTEIN YQGE"/>
    <property type="match status" value="1"/>
</dbReference>
<name>A0A840NZN7_9HYPH</name>
<dbReference type="InterPro" id="IPR003774">
    <property type="entry name" value="AlgH-like"/>
</dbReference>
<proteinExistence type="inferred from homology"/>
<evidence type="ECO:0000256" key="2">
    <source>
        <dbReference type="HAMAP-Rule" id="MF_00758"/>
    </source>
</evidence>
<evidence type="ECO:0000313" key="3">
    <source>
        <dbReference type="EMBL" id="MBB5073527.1"/>
    </source>
</evidence>
<dbReference type="Proteomes" id="UP000561417">
    <property type="component" value="Unassembled WGS sequence"/>
</dbReference>
<accession>A0A840NZN7</accession>
<dbReference type="AlphaFoldDB" id="A0A840NZN7"/>
<comment type="caution">
    <text evidence="3">The sequence shown here is derived from an EMBL/GenBank/DDBJ whole genome shotgun (WGS) entry which is preliminary data.</text>
</comment>
<dbReference type="SUPFAM" id="SSF143456">
    <property type="entry name" value="VC0467-like"/>
    <property type="match status" value="1"/>
</dbReference>
<dbReference type="PANTHER" id="PTHR30327">
    <property type="entry name" value="UNCHARACTERIZED PROTEIN YQGE"/>
    <property type="match status" value="1"/>
</dbReference>
<dbReference type="HAMAP" id="MF_00758">
    <property type="entry name" value="UPF0301"/>
    <property type="match status" value="1"/>
</dbReference>
<gene>
    <name evidence="3" type="ORF">HNQ69_000648</name>
</gene>
<organism evidence="3 4">
    <name type="scientific">Bartonella callosciuri</name>
    <dbReference type="NCBI Taxonomy" id="686223"/>
    <lineage>
        <taxon>Bacteria</taxon>
        <taxon>Pseudomonadati</taxon>
        <taxon>Pseudomonadota</taxon>
        <taxon>Alphaproteobacteria</taxon>
        <taxon>Hyphomicrobiales</taxon>
        <taxon>Bartonellaceae</taxon>
        <taxon>Bartonella</taxon>
    </lineage>
</organism>
<reference evidence="3 4" key="1">
    <citation type="submission" date="2020-08" db="EMBL/GenBank/DDBJ databases">
        <title>Genomic Encyclopedia of Type Strains, Phase IV (KMG-IV): sequencing the most valuable type-strain genomes for metagenomic binning, comparative biology and taxonomic classification.</title>
        <authorList>
            <person name="Goeker M."/>
        </authorList>
    </citation>
    <scope>NUCLEOTIDE SEQUENCE [LARGE SCALE GENOMIC DNA]</scope>
    <source>
        <strain evidence="3 4">DSM 28538</strain>
    </source>
</reference>
<protein>
    <recommendedName>
        <fullName evidence="2">UPF0301 protein HNQ69_000648</fullName>
    </recommendedName>
</protein>
<dbReference type="Pfam" id="PF02622">
    <property type="entry name" value="DUF179"/>
    <property type="match status" value="1"/>
</dbReference>
<dbReference type="Gene3D" id="3.40.1740.10">
    <property type="entry name" value="VC0467-like"/>
    <property type="match status" value="1"/>
</dbReference>
<evidence type="ECO:0000313" key="4">
    <source>
        <dbReference type="Proteomes" id="UP000561417"/>
    </source>
</evidence>